<evidence type="ECO:0000313" key="5">
    <source>
        <dbReference type="Proteomes" id="UP000179241"/>
    </source>
</evidence>
<comment type="caution">
    <text evidence="4">The sequence shown here is derived from an EMBL/GenBank/DDBJ whole genome shotgun (WGS) entry which is preliminary data.</text>
</comment>
<dbReference type="InterPro" id="IPR029058">
    <property type="entry name" value="AB_hydrolase_fold"/>
</dbReference>
<evidence type="ECO:0000256" key="1">
    <source>
        <dbReference type="ARBA" id="ARBA00022801"/>
    </source>
</evidence>
<evidence type="ECO:0000256" key="2">
    <source>
        <dbReference type="SAM" id="MobiDB-lite"/>
    </source>
</evidence>
<reference evidence="4 5" key="1">
    <citation type="journal article" date="2016" name="Nat. Commun.">
        <title>Thousands of microbial genomes shed light on interconnected biogeochemical processes in an aquifer system.</title>
        <authorList>
            <person name="Anantharaman K."/>
            <person name="Brown C.T."/>
            <person name="Hug L.A."/>
            <person name="Sharon I."/>
            <person name="Castelle C.J."/>
            <person name="Probst A.J."/>
            <person name="Thomas B.C."/>
            <person name="Singh A."/>
            <person name="Wilkins M.J."/>
            <person name="Karaoz U."/>
            <person name="Brodie E.L."/>
            <person name="Williams K.H."/>
            <person name="Hubbard S.S."/>
            <person name="Banfield J.F."/>
        </authorList>
    </citation>
    <scope>NUCLEOTIDE SEQUENCE [LARGE SCALE GENOMIC DNA]</scope>
</reference>
<dbReference type="SUPFAM" id="SSF53474">
    <property type="entry name" value="alpha/beta-Hydrolases"/>
    <property type="match status" value="1"/>
</dbReference>
<dbReference type="Proteomes" id="UP000179241">
    <property type="component" value="Unassembled WGS sequence"/>
</dbReference>
<sequence length="133" mass="14764">MATGLAGPATDNLNQGGPADEPSPLSIEYMRQQEYPGSEIVIEQTLPAGANYDRYLASFRSDGLKIYALLTVPQSQKPQGGWPAIIFNHGYIQPEQYRTTEKYVAYTDAFSRNGYVVFKPDYRGHGNSEGRPE</sequence>
<dbReference type="PANTHER" id="PTHR22946:SF9">
    <property type="entry name" value="POLYKETIDE TRANSFERASE AF380"/>
    <property type="match status" value="1"/>
</dbReference>
<proteinExistence type="predicted"/>
<name>A0A1F8CLP4_9BACT</name>
<protein>
    <recommendedName>
        <fullName evidence="3">Xaa-Pro dipeptidyl-peptidase-like domain-containing protein</fullName>
    </recommendedName>
</protein>
<organism evidence="4 5">
    <name type="scientific">Candidatus Woesebacteria bacterium RIFOXYA1_FULL_43_9</name>
    <dbReference type="NCBI Taxonomy" id="1802534"/>
    <lineage>
        <taxon>Bacteria</taxon>
        <taxon>Candidatus Woeseibacteriota</taxon>
    </lineage>
</organism>
<evidence type="ECO:0000313" key="4">
    <source>
        <dbReference type="EMBL" id="OGM77192.1"/>
    </source>
</evidence>
<dbReference type="Gene3D" id="3.40.50.1820">
    <property type="entry name" value="alpha/beta hydrolase"/>
    <property type="match status" value="1"/>
</dbReference>
<dbReference type="InterPro" id="IPR050261">
    <property type="entry name" value="FrsA_esterase"/>
</dbReference>
<keyword evidence="1" id="KW-0378">Hydrolase</keyword>
<dbReference type="GO" id="GO:0052689">
    <property type="term" value="F:carboxylic ester hydrolase activity"/>
    <property type="evidence" value="ECO:0007669"/>
    <property type="project" value="UniProtKB-ARBA"/>
</dbReference>
<feature type="domain" description="Xaa-Pro dipeptidyl-peptidase-like" evidence="3">
    <location>
        <begin position="62"/>
        <end position="132"/>
    </location>
</feature>
<dbReference type="InterPro" id="IPR000383">
    <property type="entry name" value="Xaa-Pro-like_dom"/>
</dbReference>
<evidence type="ECO:0000259" key="3">
    <source>
        <dbReference type="Pfam" id="PF02129"/>
    </source>
</evidence>
<dbReference type="EMBL" id="MGHU01000030">
    <property type="protein sequence ID" value="OGM77192.1"/>
    <property type="molecule type" value="Genomic_DNA"/>
</dbReference>
<gene>
    <name evidence="4" type="ORF">A2188_01485</name>
</gene>
<dbReference type="AlphaFoldDB" id="A0A1F8CLP4"/>
<dbReference type="Pfam" id="PF02129">
    <property type="entry name" value="Peptidase_S15"/>
    <property type="match status" value="1"/>
</dbReference>
<accession>A0A1F8CLP4</accession>
<feature type="region of interest" description="Disordered" evidence="2">
    <location>
        <begin position="1"/>
        <end position="24"/>
    </location>
</feature>
<dbReference type="PANTHER" id="PTHR22946">
    <property type="entry name" value="DIENELACTONE HYDROLASE DOMAIN-CONTAINING PROTEIN-RELATED"/>
    <property type="match status" value="1"/>
</dbReference>